<dbReference type="Pfam" id="PF23247">
    <property type="entry name" value="LRR_RPS2"/>
    <property type="match status" value="1"/>
</dbReference>
<evidence type="ECO:0000256" key="2">
    <source>
        <dbReference type="ARBA" id="ARBA00022821"/>
    </source>
</evidence>
<dbReference type="InterPro" id="IPR001611">
    <property type="entry name" value="Leu-rich_rpt"/>
</dbReference>
<evidence type="ECO:0000259" key="3">
    <source>
        <dbReference type="Pfam" id="PF23247"/>
    </source>
</evidence>
<name>A0A834G949_RHOSS</name>
<comment type="caution">
    <text evidence="5">The sequence shown here is derived from an EMBL/GenBank/DDBJ whole genome shotgun (WGS) entry which is preliminary data.</text>
</comment>
<feature type="domain" description="Disease resistance protein At4g27190-like leucine-rich repeats" evidence="3">
    <location>
        <begin position="826"/>
        <end position="921"/>
    </location>
</feature>
<keyword evidence="2" id="KW-0611">Plant defense</keyword>
<dbReference type="PANTHER" id="PTHR33463">
    <property type="entry name" value="NB-ARC DOMAIN-CONTAINING PROTEIN-RELATED"/>
    <property type="match status" value="1"/>
</dbReference>
<dbReference type="AlphaFoldDB" id="A0A834G949"/>
<dbReference type="EMBL" id="WJXA01000011">
    <property type="protein sequence ID" value="KAF7128056.1"/>
    <property type="molecule type" value="Genomic_DNA"/>
</dbReference>
<dbReference type="SUPFAM" id="SSF52058">
    <property type="entry name" value="L domain-like"/>
    <property type="match status" value="1"/>
</dbReference>
<sequence>MDSNLNLSLGLMEYSPEYSPDYRDDMLESPEREKLLSHEKEHKVISETSLHSCVTGPIEISNSFDFDSVGEIPDRIAPRYELPEMKHKAELLRKRVMDCRHRKDLLHLLLSYPMKPEADQPDFLLLSKNFTSINQVCERLDKIVELSMTPSTYLHERLESVAKDVDDFEYCLDKYSFHMNLYHASLRLLSTSGLKEALASVCKAEERRRWIIDSAVRQIACCIKGGKLSAIGISCYAGIANAGILTKALEDLPEIKSMFGAIIRATVLPCHNVREVQTSIAQEIHRLVGTDLSLPFKRYKFLLFLHSSNEKIDLRDFKIPEDGFVVLTAPGSNVYQTMPVDLEIKMEDHLLPWKLFWVNVQYFDSFREIALQLIEACHGHLLAIVLLARALKSVTDLVVWNLALEELTSSSELPSPMEDTSENVMVRVLKFVWEHKSTVIRHCIRNCASVMTKGGKHSMSSLVSSWIRNDLIETEEEGEHVLRDLMDSFLLEEVGYNYTRMRGETRDILFKHFIPHLYPLHVWKEGLGLSEAPEVAEWDAKVIKLNNNELSELPERPNCAVLVKLFLQNNNDLMEIPQLFFDCMPKLQFLDLSYTSIKSLPPYISRLVSLQEFLLRGCELLMELPPEIGELSNLQVFDLEGTEIINLPCEIGKLTKLECLKVSFYGYGNSFGKSKRIKKRIPMGFLTRLESLKELSIDVDPDDKEWLADVADFILELQELRGLVTLKLYLPETVLLEAIKYVPNCKITAGLHKQRVISCLPHAVQEEFEKQKNYLKYANGKYVPTEIQNTLKRTGAFFLDRHWTVKKLSEFGTENMIDLKFCLLVECNELQTIIDGREPCEDGEHYCDSGVVERPVLESLEYLGVYRMMNLRSIWQGPIQKGVLAKLKSLALHICPNLTTIFTTSLLANLMNLEELTIEDCPKINSLVTRQSSSFESSLFLPRLKKILLLDLPELGSIASGLFIAPMLEKIIIYDCPMLVTLSPTEFSSSNLKMIKGEIEWWEALTWPESKWSSERKDLMASVFVELKRDASLMDQLADNGISP</sequence>
<keyword evidence="6" id="KW-1185">Reference proteome</keyword>
<dbReference type="Pfam" id="PF23598">
    <property type="entry name" value="LRR_14"/>
    <property type="match status" value="1"/>
</dbReference>
<keyword evidence="1" id="KW-0677">Repeat</keyword>
<dbReference type="InterPro" id="IPR055414">
    <property type="entry name" value="LRR_R13L4/SHOC2-like"/>
</dbReference>
<proteinExistence type="predicted"/>
<accession>A0A834G949</accession>
<evidence type="ECO:0000256" key="1">
    <source>
        <dbReference type="ARBA" id="ARBA00022737"/>
    </source>
</evidence>
<dbReference type="PANTHER" id="PTHR33463:SF179">
    <property type="entry name" value="NB-ARC DOMAIN-CONTAINING PROTEIN"/>
    <property type="match status" value="1"/>
</dbReference>
<organism evidence="5 6">
    <name type="scientific">Rhododendron simsii</name>
    <name type="common">Sims's rhododendron</name>
    <dbReference type="NCBI Taxonomy" id="118357"/>
    <lineage>
        <taxon>Eukaryota</taxon>
        <taxon>Viridiplantae</taxon>
        <taxon>Streptophyta</taxon>
        <taxon>Embryophyta</taxon>
        <taxon>Tracheophyta</taxon>
        <taxon>Spermatophyta</taxon>
        <taxon>Magnoliopsida</taxon>
        <taxon>eudicotyledons</taxon>
        <taxon>Gunneridae</taxon>
        <taxon>Pentapetalae</taxon>
        <taxon>asterids</taxon>
        <taxon>Ericales</taxon>
        <taxon>Ericaceae</taxon>
        <taxon>Ericoideae</taxon>
        <taxon>Rhodoreae</taxon>
        <taxon>Rhododendron</taxon>
    </lineage>
</organism>
<dbReference type="OrthoDB" id="1938824at2759"/>
<gene>
    <name evidence="5" type="ORF">RHSIM_Rhsim11G0062200</name>
</gene>
<evidence type="ECO:0000313" key="5">
    <source>
        <dbReference type="EMBL" id="KAF7128056.1"/>
    </source>
</evidence>
<reference evidence="5" key="1">
    <citation type="submission" date="2019-11" db="EMBL/GenBank/DDBJ databases">
        <authorList>
            <person name="Liu Y."/>
            <person name="Hou J."/>
            <person name="Li T.-Q."/>
            <person name="Guan C.-H."/>
            <person name="Wu X."/>
            <person name="Wu H.-Z."/>
            <person name="Ling F."/>
            <person name="Zhang R."/>
            <person name="Shi X.-G."/>
            <person name="Ren J.-P."/>
            <person name="Chen E.-F."/>
            <person name="Sun J.-M."/>
        </authorList>
    </citation>
    <scope>NUCLEOTIDE SEQUENCE</scope>
    <source>
        <strain evidence="5">Adult_tree_wgs_1</strain>
        <tissue evidence="5">Leaves</tissue>
    </source>
</reference>
<protein>
    <submittedName>
        <fullName evidence="5">Uncharacterized protein</fullName>
    </submittedName>
</protein>
<evidence type="ECO:0000313" key="6">
    <source>
        <dbReference type="Proteomes" id="UP000626092"/>
    </source>
</evidence>
<dbReference type="Proteomes" id="UP000626092">
    <property type="component" value="Unassembled WGS sequence"/>
</dbReference>
<dbReference type="InterPro" id="IPR057135">
    <property type="entry name" value="At4g27190-like_LRR"/>
</dbReference>
<feature type="domain" description="Disease resistance R13L4/SHOC-2-like LRR" evidence="4">
    <location>
        <begin position="551"/>
        <end position="724"/>
    </location>
</feature>
<evidence type="ECO:0000259" key="4">
    <source>
        <dbReference type="Pfam" id="PF23598"/>
    </source>
</evidence>
<dbReference type="InterPro" id="IPR050905">
    <property type="entry name" value="Plant_NBS-LRR"/>
</dbReference>
<dbReference type="PROSITE" id="PS51450">
    <property type="entry name" value="LRR"/>
    <property type="match status" value="1"/>
</dbReference>
<dbReference type="InterPro" id="IPR032675">
    <property type="entry name" value="LRR_dom_sf"/>
</dbReference>
<dbReference type="Gene3D" id="3.80.10.10">
    <property type="entry name" value="Ribonuclease Inhibitor"/>
    <property type="match status" value="2"/>
</dbReference>